<dbReference type="HOGENOM" id="CLU_2866807_0_0_6"/>
<name>A0A077P8E3_XENBV</name>
<evidence type="ECO:0000313" key="1">
    <source>
        <dbReference type="EMBL" id="CDH06823.1"/>
    </source>
</evidence>
<organism evidence="1 2">
    <name type="scientific">Xenorhabdus bovienii str. oregonense</name>
    <dbReference type="NCBI Taxonomy" id="1398202"/>
    <lineage>
        <taxon>Bacteria</taxon>
        <taxon>Pseudomonadati</taxon>
        <taxon>Pseudomonadota</taxon>
        <taxon>Gammaproteobacteria</taxon>
        <taxon>Enterobacterales</taxon>
        <taxon>Morganellaceae</taxon>
        <taxon>Xenorhabdus</taxon>
    </lineage>
</organism>
<gene>
    <name evidence="1" type="ORF">XBO1_2470003</name>
</gene>
<protein>
    <submittedName>
        <fullName evidence="1">Uncharacterized protein</fullName>
    </submittedName>
</protein>
<reference evidence="1" key="1">
    <citation type="submission" date="2013-07" db="EMBL/GenBank/DDBJ databases">
        <title>Sub-species coevolution in mutualistic symbiosis.</title>
        <authorList>
            <person name="Murfin K."/>
            <person name="Klassen J."/>
            <person name="Lee M."/>
            <person name="Forst S."/>
            <person name="Stock P."/>
            <person name="Goodrich-Blair H."/>
        </authorList>
    </citation>
    <scope>NUCLEOTIDE SEQUENCE [LARGE SCALE GENOMIC DNA]</scope>
    <source>
        <strain evidence="1">Oregonense</strain>
    </source>
</reference>
<dbReference type="EMBL" id="CBSX010000165">
    <property type="protein sequence ID" value="CDH06823.1"/>
    <property type="molecule type" value="Genomic_DNA"/>
</dbReference>
<proteinExistence type="predicted"/>
<dbReference type="AlphaFoldDB" id="A0A077P8E3"/>
<comment type="caution">
    <text evidence="1">The sequence shown here is derived from an EMBL/GenBank/DDBJ whole genome shotgun (WGS) entry which is preliminary data.</text>
</comment>
<dbReference type="RefSeq" id="WP_038258286.1">
    <property type="nucleotide sequence ID" value="NZ_CAWLUU010000216.1"/>
</dbReference>
<dbReference type="Proteomes" id="UP000028483">
    <property type="component" value="Unassembled WGS sequence"/>
</dbReference>
<accession>A0A077P8E3</accession>
<evidence type="ECO:0000313" key="2">
    <source>
        <dbReference type="Proteomes" id="UP000028483"/>
    </source>
</evidence>
<sequence>MNTNAHTLIGRAICQLLDNNTPIYKTTITEAMSEIFNAEYRGIYDEHCEAYNDALKLLMNKNEN</sequence>